<dbReference type="Gene3D" id="3.75.10.10">
    <property type="entry name" value="L-arginine/glycine Amidinotransferase, Chain A"/>
    <property type="match status" value="1"/>
</dbReference>
<reference evidence="2" key="2">
    <citation type="submission" date="2023-01" db="EMBL/GenBank/DDBJ databases">
        <title>Draft genome sequence of Paraferrimonas sedimenticola strain NBRC 101628.</title>
        <authorList>
            <person name="Sun Q."/>
            <person name="Mori K."/>
        </authorList>
    </citation>
    <scope>NUCLEOTIDE SEQUENCE</scope>
    <source>
        <strain evidence="2">NBRC 101628</strain>
    </source>
</reference>
<name>A0AA37VWU0_9GAMM</name>
<dbReference type="RefSeq" id="WP_095505153.1">
    <property type="nucleotide sequence ID" value="NZ_BSNC01000004.1"/>
</dbReference>
<organism evidence="2 3">
    <name type="scientific">Paraferrimonas sedimenticola</name>
    <dbReference type="NCBI Taxonomy" id="375674"/>
    <lineage>
        <taxon>Bacteria</taxon>
        <taxon>Pseudomonadati</taxon>
        <taxon>Pseudomonadota</taxon>
        <taxon>Gammaproteobacteria</taxon>
        <taxon>Alteromonadales</taxon>
        <taxon>Ferrimonadaceae</taxon>
        <taxon>Paraferrimonas</taxon>
    </lineage>
</organism>
<reference evidence="2" key="1">
    <citation type="journal article" date="2014" name="Int. J. Syst. Evol. Microbiol.">
        <title>Complete genome sequence of Corynebacterium casei LMG S-19264T (=DSM 44701T), isolated from a smear-ripened cheese.</title>
        <authorList>
            <consortium name="US DOE Joint Genome Institute (JGI-PGF)"/>
            <person name="Walter F."/>
            <person name="Albersmeier A."/>
            <person name="Kalinowski J."/>
            <person name="Ruckert C."/>
        </authorList>
    </citation>
    <scope>NUCLEOTIDE SEQUENCE</scope>
    <source>
        <strain evidence="2">NBRC 101628</strain>
    </source>
</reference>
<comment type="caution">
    <text evidence="2">The sequence shown here is derived from an EMBL/GenBank/DDBJ whole genome shotgun (WGS) entry which is preliminary data.</text>
</comment>
<dbReference type="AlphaFoldDB" id="A0AA37VWU0"/>
<protein>
    <submittedName>
        <fullName evidence="2">Uncharacterized protein</fullName>
    </submittedName>
</protein>
<dbReference type="SUPFAM" id="SSF55909">
    <property type="entry name" value="Pentein"/>
    <property type="match status" value="1"/>
</dbReference>
<gene>
    <name evidence="2" type="ORF">GCM10007895_17200</name>
</gene>
<dbReference type="EMBL" id="BSNC01000004">
    <property type="protein sequence ID" value="GLP96414.1"/>
    <property type="molecule type" value="Genomic_DNA"/>
</dbReference>
<keyword evidence="3" id="KW-1185">Reference proteome</keyword>
<evidence type="ECO:0000313" key="3">
    <source>
        <dbReference type="Proteomes" id="UP001161422"/>
    </source>
</evidence>
<proteinExistence type="predicted"/>
<accession>A0AA37VWU0</accession>
<dbReference type="Proteomes" id="UP001161422">
    <property type="component" value="Unassembled WGS sequence"/>
</dbReference>
<evidence type="ECO:0000256" key="1">
    <source>
        <dbReference type="SAM" id="MobiDB-lite"/>
    </source>
</evidence>
<evidence type="ECO:0000313" key="2">
    <source>
        <dbReference type="EMBL" id="GLP96414.1"/>
    </source>
</evidence>
<feature type="region of interest" description="Disordered" evidence="1">
    <location>
        <begin position="1"/>
        <end position="22"/>
    </location>
</feature>
<sequence length="395" mass="43939">MSATNNPSCVDLMKNPAAKPQDKTEQWSVFNQHWEDQVRGKGIKVHEEHCSAKLRACMVGDPFSVDIPILTPEMKGLIRDNASEELYNNWKENGGRAMRDADPERFEKICEEIAHRDEQYEKAGITIIKNKLGWYPEEAINYNGAWNGPSLMSIYAASKFRGANNGIIVAESCGPVKGCEASSRAATIALIEEDPEAALISFLSHEPNPTISGPGFGGLDLADWRLMPNKTILWGYGVGDKSQIAAAKATGEHTAAGWPRGRDIFMRLLSQLGYKQETWWFDSNLGYHEDCVMMNMVEGVIGLPDDGKNGAWSDLPDFMKDYEILPLPVEDVRRGASNSTAIGDGRIFMDSTCTKTMKMLESKGYEPIPVNYQTCWSTFNSGIDCSDSNIWREDD</sequence>